<sequence>MIYKLLYISLLCLLTTSMHAQTSIEKNSISEFNAGKTIEYFSNGQGKSQGLKIHLKYPQSWKSLEGRHPHVLVDLVQPGNYVNALLMVRKSNDIFTKPEISHLLSKEGLNMFVPPNGSYISSNSNIQIEGQRAGLVNYTMTGKRMNRVFFSYSSAYIVIYQDYIFTLTFMVTNKIGESESSVKNRYDAIKPLFGQMFNSIVIDNIWE</sequence>
<comment type="caution">
    <text evidence="2">The sequence shown here is derived from an EMBL/GenBank/DDBJ whole genome shotgun (WGS) entry which is preliminary data.</text>
</comment>
<evidence type="ECO:0000256" key="1">
    <source>
        <dbReference type="SAM" id="SignalP"/>
    </source>
</evidence>
<evidence type="ECO:0000313" key="3">
    <source>
        <dbReference type="Proteomes" id="UP000240621"/>
    </source>
</evidence>
<evidence type="ECO:0008006" key="4">
    <source>
        <dbReference type="Google" id="ProtNLM"/>
    </source>
</evidence>
<organism evidence="2 3">
    <name type="scientific">Prolixibacter denitrificans</name>
    <dbReference type="NCBI Taxonomy" id="1541063"/>
    <lineage>
        <taxon>Bacteria</taxon>
        <taxon>Pseudomonadati</taxon>
        <taxon>Bacteroidota</taxon>
        <taxon>Bacteroidia</taxon>
        <taxon>Marinilabiliales</taxon>
        <taxon>Prolixibacteraceae</taxon>
        <taxon>Prolixibacter</taxon>
    </lineage>
</organism>
<accession>A0A2P8CHQ0</accession>
<feature type="chain" id="PRO_5015170697" description="PsbP C-terminal domain-containing protein" evidence="1">
    <location>
        <begin position="21"/>
        <end position="207"/>
    </location>
</feature>
<proteinExistence type="predicted"/>
<reference evidence="2 3" key="1">
    <citation type="submission" date="2018-03" db="EMBL/GenBank/DDBJ databases">
        <title>Genomic Encyclopedia of Archaeal and Bacterial Type Strains, Phase II (KMG-II): from individual species to whole genera.</title>
        <authorList>
            <person name="Goeker M."/>
        </authorList>
    </citation>
    <scope>NUCLEOTIDE SEQUENCE [LARGE SCALE GENOMIC DNA]</scope>
    <source>
        <strain evidence="2 3">DSM 27267</strain>
    </source>
</reference>
<evidence type="ECO:0000313" key="2">
    <source>
        <dbReference type="EMBL" id="PSK84505.1"/>
    </source>
</evidence>
<dbReference type="Proteomes" id="UP000240621">
    <property type="component" value="Unassembled WGS sequence"/>
</dbReference>
<dbReference type="EMBL" id="PYGC01000002">
    <property type="protein sequence ID" value="PSK84505.1"/>
    <property type="molecule type" value="Genomic_DNA"/>
</dbReference>
<protein>
    <recommendedName>
        <fullName evidence="4">PsbP C-terminal domain-containing protein</fullName>
    </recommendedName>
</protein>
<gene>
    <name evidence="2" type="ORF">CLV93_102293</name>
</gene>
<name>A0A2P8CHQ0_9BACT</name>
<dbReference type="RefSeq" id="WP_106541100.1">
    <property type="nucleotide sequence ID" value="NZ_BLAU01000001.1"/>
</dbReference>
<dbReference type="AlphaFoldDB" id="A0A2P8CHQ0"/>
<keyword evidence="1" id="KW-0732">Signal</keyword>
<feature type="signal peptide" evidence="1">
    <location>
        <begin position="1"/>
        <end position="20"/>
    </location>
</feature>